<dbReference type="RefSeq" id="WP_304537428.1">
    <property type="nucleotide sequence ID" value="NZ_JAUQOM010000016.1"/>
</dbReference>
<feature type="domain" description="Core-binding (CB)" evidence="6">
    <location>
        <begin position="35"/>
        <end position="116"/>
    </location>
</feature>
<keyword evidence="3" id="KW-0233">DNA recombination</keyword>
<dbReference type="SUPFAM" id="SSF47823">
    <property type="entry name" value="lambda integrase-like, N-terminal domain"/>
    <property type="match status" value="1"/>
</dbReference>
<dbReference type="PANTHER" id="PTHR34605">
    <property type="entry name" value="PHAGE_INTEGRASE DOMAIN-CONTAINING PROTEIN"/>
    <property type="match status" value="1"/>
</dbReference>
<evidence type="ECO:0000259" key="6">
    <source>
        <dbReference type="PROSITE" id="PS51900"/>
    </source>
</evidence>
<sequence>MADGSEDSTASGALIALNSTAAASPPEIAASSRMLGDEVAAARNYRAQAKAANTVRAYTSDWAQFESWCDERKIDPLPARPEAVATYLAALALAGRADSTIGRHVAAIGWKHRQDGLVAPVQRDDRMVIADTLAGIRREQRARPSARKAALTASELTAMIAAADGEGTRSIRDRAILALGLAAALRRSELVALELRDVKLVDKGLKLMLRHSKTDQEGEGQVIAVPSGKTLRPVERLKAWLAVRGSSAGPLFYQIDPQGRLTDKPMSDRSIARLIQKYAGRVGLDPGTVAGHSLRAGFLTEASRTGATIAKMQEVSRHKKVEVLLGYVRSVELFDDHAGKGFL</sequence>
<comment type="caution">
    <text evidence="7">The sequence shown here is derived from an EMBL/GenBank/DDBJ whole genome shotgun (WGS) entry which is preliminary data.</text>
</comment>
<organism evidence="7 8">
    <name type="scientific">Sphingobium cyanobacteriorum</name>
    <dbReference type="NCBI Taxonomy" id="3063954"/>
    <lineage>
        <taxon>Bacteria</taxon>
        <taxon>Pseudomonadati</taxon>
        <taxon>Pseudomonadota</taxon>
        <taxon>Alphaproteobacteria</taxon>
        <taxon>Sphingomonadales</taxon>
        <taxon>Sphingomonadaceae</taxon>
        <taxon>Sphingobium</taxon>
    </lineage>
</organism>
<dbReference type="Pfam" id="PF00589">
    <property type="entry name" value="Phage_integrase"/>
    <property type="match status" value="1"/>
</dbReference>
<keyword evidence="1" id="KW-0229">DNA integration</keyword>
<dbReference type="InterPro" id="IPR002104">
    <property type="entry name" value="Integrase_catalytic"/>
</dbReference>
<dbReference type="InterPro" id="IPR052925">
    <property type="entry name" value="Phage_Integrase-like_Recomb"/>
</dbReference>
<keyword evidence="8" id="KW-1185">Reference proteome</keyword>
<dbReference type="Gene3D" id="1.10.150.130">
    <property type="match status" value="1"/>
</dbReference>
<dbReference type="PROSITE" id="PS51898">
    <property type="entry name" value="TYR_RECOMBINASE"/>
    <property type="match status" value="1"/>
</dbReference>
<dbReference type="InterPro" id="IPR011010">
    <property type="entry name" value="DNA_brk_join_enz"/>
</dbReference>
<reference evidence="7" key="1">
    <citation type="submission" date="2023-07" db="EMBL/GenBank/DDBJ databases">
        <title>Bacterial whole genome sequence for Sphingobium sp. HBC34.</title>
        <authorList>
            <person name="Le V."/>
            <person name="Ko S.-R."/>
            <person name="Ahn C.-Y."/>
            <person name="Oh H.-M."/>
        </authorList>
    </citation>
    <scope>NUCLEOTIDE SEQUENCE</scope>
    <source>
        <strain evidence="7">HBC34</strain>
    </source>
</reference>
<gene>
    <name evidence="7" type="ORF">Q4610_18930</name>
</gene>
<proteinExistence type="predicted"/>
<dbReference type="Gene3D" id="1.10.443.10">
    <property type="entry name" value="Intergrase catalytic core"/>
    <property type="match status" value="1"/>
</dbReference>
<feature type="domain" description="Tyr recombinase" evidence="5">
    <location>
        <begin position="146"/>
        <end position="343"/>
    </location>
</feature>
<dbReference type="InterPro" id="IPR013762">
    <property type="entry name" value="Integrase-like_cat_sf"/>
</dbReference>
<evidence type="ECO:0000256" key="4">
    <source>
        <dbReference type="PROSITE-ProRule" id="PRU01248"/>
    </source>
</evidence>
<dbReference type="SUPFAM" id="SSF56349">
    <property type="entry name" value="DNA breaking-rejoining enzymes"/>
    <property type="match status" value="1"/>
</dbReference>
<evidence type="ECO:0000313" key="7">
    <source>
        <dbReference type="EMBL" id="MDO7837123.1"/>
    </source>
</evidence>
<protein>
    <submittedName>
        <fullName evidence="7">Tyrosine-type recombinase/integrase</fullName>
    </submittedName>
</protein>
<evidence type="ECO:0000256" key="1">
    <source>
        <dbReference type="ARBA" id="ARBA00022908"/>
    </source>
</evidence>
<dbReference type="InterPro" id="IPR010998">
    <property type="entry name" value="Integrase_recombinase_N"/>
</dbReference>
<name>A0ABT8ZRL3_9SPHN</name>
<dbReference type="Proteomes" id="UP001176471">
    <property type="component" value="Unassembled WGS sequence"/>
</dbReference>
<evidence type="ECO:0000259" key="5">
    <source>
        <dbReference type="PROSITE" id="PS51898"/>
    </source>
</evidence>
<dbReference type="InterPro" id="IPR044068">
    <property type="entry name" value="CB"/>
</dbReference>
<dbReference type="PROSITE" id="PS51900">
    <property type="entry name" value="CB"/>
    <property type="match status" value="1"/>
</dbReference>
<accession>A0ABT8ZRL3</accession>
<evidence type="ECO:0000256" key="3">
    <source>
        <dbReference type="ARBA" id="ARBA00023172"/>
    </source>
</evidence>
<dbReference type="PANTHER" id="PTHR34605:SF4">
    <property type="entry name" value="DNA ADENINE METHYLTRANSFERASE"/>
    <property type="match status" value="1"/>
</dbReference>
<keyword evidence="2 4" id="KW-0238">DNA-binding</keyword>
<evidence type="ECO:0000256" key="2">
    <source>
        <dbReference type="ARBA" id="ARBA00023125"/>
    </source>
</evidence>
<evidence type="ECO:0000313" key="8">
    <source>
        <dbReference type="Proteomes" id="UP001176471"/>
    </source>
</evidence>
<dbReference type="EMBL" id="JAUQOM010000016">
    <property type="protein sequence ID" value="MDO7837123.1"/>
    <property type="molecule type" value="Genomic_DNA"/>
</dbReference>